<dbReference type="PANTHER" id="PTHR24346:SF110">
    <property type="entry name" value="NON-SPECIFIC SERINE_THREONINE PROTEIN KINASE"/>
    <property type="match status" value="1"/>
</dbReference>
<feature type="region of interest" description="Disordered" evidence="13">
    <location>
        <begin position="394"/>
        <end position="534"/>
    </location>
</feature>
<evidence type="ECO:0000256" key="10">
    <source>
        <dbReference type="ARBA" id="ARBA00047899"/>
    </source>
</evidence>
<evidence type="ECO:0000256" key="13">
    <source>
        <dbReference type="SAM" id="MobiDB-lite"/>
    </source>
</evidence>
<evidence type="ECO:0000256" key="9">
    <source>
        <dbReference type="ARBA" id="ARBA00022840"/>
    </source>
</evidence>
<evidence type="ECO:0000256" key="11">
    <source>
        <dbReference type="ARBA" id="ARBA00048679"/>
    </source>
</evidence>
<protein>
    <recommendedName>
        <fullName evidence="3">non-specific serine/threonine protein kinase</fullName>
        <ecNumber evidence="3">2.7.11.1</ecNumber>
    </recommendedName>
</protein>
<evidence type="ECO:0000313" key="15">
    <source>
        <dbReference type="EMBL" id="OXG25134.1"/>
    </source>
</evidence>
<evidence type="ECO:0000313" key="16">
    <source>
        <dbReference type="Proteomes" id="UP000199727"/>
    </source>
</evidence>
<keyword evidence="7 12" id="KW-0547">Nucleotide-binding</keyword>
<feature type="region of interest" description="Disordered" evidence="13">
    <location>
        <begin position="1"/>
        <end position="34"/>
    </location>
</feature>
<evidence type="ECO:0000256" key="1">
    <source>
        <dbReference type="ARBA" id="ARBA00004266"/>
    </source>
</evidence>
<dbReference type="PROSITE" id="PS50011">
    <property type="entry name" value="PROTEIN_KINASE_DOM"/>
    <property type="match status" value="1"/>
</dbReference>
<organism evidence="15 16">
    <name type="scientific">Cryptococcus neoformans Tu259-1</name>
    <dbReference type="NCBI Taxonomy" id="1230072"/>
    <lineage>
        <taxon>Eukaryota</taxon>
        <taxon>Fungi</taxon>
        <taxon>Dikarya</taxon>
        <taxon>Basidiomycota</taxon>
        <taxon>Agaricomycotina</taxon>
        <taxon>Tremellomycetes</taxon>
        <taxon>Tremellales</taxon>
        <taxon>Cryptococcaceae</taxon>
        <taxon>Cryptococcus</taxon>
        <taxon>Cryptococcus neoformans species complex</taxon>
    </lineage>
</organism>
<feature type="compositionally biased region" description="Polar residues" evidence="13">
    <location>
        <begin position="955"/>
        <end position="972"/>
    </location>
</feature>
<dbReference type="InterPro" id="IPR031850">
    <property type="entry name" value="Fungal_KA1_dom"/>
</dbReference>
<dbReference type="InterPro" id="IPR000719">
    <property type="entry name" value="Prot_kinase_dom"/>
</dbReference>
<keyword evidence="5" id="KW-0597">Phosphoprotein</keyword>
<evidence type="ECO:0000256" key="6">
    <source>
        <dbReference type="ARBA" id="ARBA00022679"/>
    </source>
</evidence>
<feature type="compositionally biased region" description="Low complexity" evidence="13">
    <location>
        <begin position="940"/>
        <end position="954"/>
    </location>
</feature>
<evidence type="ECO:0000256" key="4">
    <source>
        <dbReference type="ARBA" id="ARBA00022527"/>
    </source>
</evidence>
<dbReference type="InterPro" id="IPR017441">
    <property type="entry name" value="Protein_kinase_ATP_BS"/>
</dbReference>
<accession>A0A854QH79</accession>
<comment type="similarity">
    <text evidence="2">Belongs to the protein kinase superfamily. CAMK Ser/Thr protein kinase family. NIM1 subfamily.</text>
</comment>
<feature type="compositionally biased region" description="Polar residues" evidence="13">
    <location>
        <begin position="1"/>
        <end position="20"/>
    </location>
</feature>
<reference evidence="15 16" key="1">
    <citation type="submission" date="2017-06" db="EMBL/GenBank/DDBJ databases">
        <title>Global population genomics of the pathogenic fungus Cryptococcus neoformans var. grubii.</title>
        <authorList>
            <person name="Cuomo C."/>
            <person name="Litvintseva A."/>
            <person name="Chen Y."/>
            <person name="Young S."/>
            <person name="Zeng Q."/>
            <person name="Chapman S."/>
            <person name="Gujja S."/>
            <person name="Saif S."/>
            <person name="Birren B."/>
        </authorList>
    </citation>
    <scope>NUCLEOTIDE SEQUENCE [LARGE SCALE GENOMIC DNA]</scope>
    <source>
        <strain evidence="15 16">Tu259-1</strain>
    </source>
</reference>
<feature type="region of interest" description="Disordered" evidence="13">
    <location>
        <begin position="704"/>
        <end position="742"/>
    </location>
</feature>
<dbReference type="PANTHER" id="PTHR24346">
    <property type="entry name" value="MAP/MICROTUBULE AFFINITY-REGULATING KINASE"/>
    <property type="match status" value="1"/>
</dbReference>
<dbReference type="EMBL" id="AMKT01000028">
    <property type="protein sequence ID" value="OXG25134.1"/>
    <property type="molecule type" value="Genomic_DNA"/>
</dbReference>
<dbReference type="SMR" id="A0A854QH79"/>
<comment type="caution">
    <text evidence="15">The sequence shown here is derived from an EMBL/GenBank/DDBJ whole genome shotgun (WGS) entry which is preliminary data.</text>
</comment>
<dbReference type="GO" id="GO:0005524">
    <property type="term" value="F:ATP binding"/>
    <property type="evidence" value="ECO:0007669"/>
    <property type="project" value="UniProtKB-UniRule"/>
</dbReference>
<dbReference type="Pfam" id="PF00069">
    <property type="entry name" value="Pkinase"/>
    <property type="match status" value="1"/>
</dbReference>
<feature type="domain" description="Protein kinase" evidence="14">
    <location>
        <begin position="40"/>
        <end position="304"/>
    </location>
</feature>
<comment type="subcellular location">
    <subcellularLocation>
        <location evidence="1">Bud neck</location>
    </subcellularLocation>
</comment>
<dbReference type="FunFam" id="1.10.510.10:FF:000394">
    <property type="entry name" value="Serine/threonine-protein kinase HSL1"/>
    <property type="match status" value="1"/>
</dbReference>
<dbReference type="PROSITE" id="PS00107">
    <property type="entry name" value="PROTEIN_KINASE_ATP"/>
    <property type="match status" value="1"/>
</dbReference>
<evidence type="ECO:0000256" key="3">
    <source>
        <dbReference type="ARBA" id="ARBA00012513"/>
    </source>
</evidence>
<feature type="region of interest" description="Disordered" evidence="13">
    <location>
        <begin position="928"/>
        <end position="1008"/>
    </location>
</feature>
<keyword evidence="8 15" id="KW-0418">Kinase</keyword>
<dbReference type="InterPro" id="IPR008271">
    <property type="entry name" value="Ser/Thr_kinase_AS"/>
</dbReference>
<proteinExistence type="inferred from homology"/>
<comment type="catalytic activity">
    <reaction evidence="10">
        <text>L-threonyl-[protein] + ATP = O-phospho-L-threonyl-[protein] + ADP + H(+)</text>
        <dbReference type="Rhea" id="RHEA:46608"/>
        <dbReference type="Rhea" id="RHEA-COMP:11060"/>
        <dbReference type="Rhea" id="RHEA-COMP:11605"/>
        <dbReference type="ChEBI" id="CHEBI:15378"/>
        <dbReference type="ChEBI" id="CHEBI:30013"/>
        <dbReference type="ChEBI" id="CHEBI:30616"/>
        <dbReference type="ChEBI" id="CHEBI:61977"/>
        <dbReference type="ChEBI" id="CHEBI:456216"/>
        <dbReference type="EC" id="2.7.11.1"/>
    </reaction>
</comment>
<keyword evidence="9 12" id="KW-0067">ATP-binding</keyword>
<evidence type="ECO:0000256" key="8">
    <source>
        <dbReference type="ARBA" id="ARBA00022777"/>
    </source>
</evidence>
<dbReference type="GO" id="GO:0004674">
    <property type="term" value="F:protein serine/threonine kinase activity"/>
    <property type="evidence" value="ECO:0007669"/>
    <property type="project" value="UniProtKB-KW"/>
</dbReference>
<dbReference type="SMART" id="SM00220">
    <property type="entry name" value="S_TKc"/>
    <property type="match status" value="1"/>
</dbReference>
<dbReference type="InterPro" id="IPR011009">
    <property type="entry name" value="Kinase-like_dom_sf"/>
</dbReference>
<feature type="compositionally biased region" description="Pro residues" evidence="13">
    <location>
        <begin position="709"/>
        <end position="729"/>
    </location>
</feature>
<dbReference type="Pfam" id="PF16797">
    <property type="entry name" value="Fungal_KA1"/>
    <property type="match status" value="1"/>
</dbReference>
<dbReference type="Proteomes" id="UP000199727">
    <property type="component" value="Unassembled WGS sequence"/>
</dbReference>
<dbReference type="AlphaFoldDB" id="A0A854QH79"/>
<dbReference type="EC" id="2.7.11.1" evidence="3"/>
<dbReference type="PROSITE" id="PS00108">
    <property type="entry name" value="PROTEIN_KINASE_ST"/>
    <property type="match status" value="1"/>
</dbReference>
<dbReference type="GO" id="GO:0005940">
    <property type="term" value="C:septin ring"/>
    <property type="evidence" value="ECO:0007669"/>
    <property type="project" value="UniProtKB-ARBA"/>
</dbReference>
<dbReference type="SUPFAM" id="SSF56112">
    <property type="entry name" value="Protein kinase-like (PK-like)"/>
    <property type="match status" value="1"/>
</dbReference>
<evidence type="ECO:0000259" key="14">
    <source>
        <dbReference type="PROSITE" id="PS50011"/>
    </source>
</evidence>
<evidence type="ECO:0000256" key="2">
    <source>
        <dbReference type="ARBA" id="ARBA00010791"/>
    </source>
</evidence>
<keyword evidence="4" id="KW-0723">Serine/threonine-protein kinase</keyword>
<dbReference type="GO" id="GO:0005935">
    <property type="term" value="C:cellular bud neck"/>
    <property type="evidence" value="ECO:0007669"/>
    <property type="project" value="UniProtKB-SubCell"/>
</dbReference>
<gene>
    <name evidence="15" type="ORF">C361_02136</name>
</gene>
<feature type="compositionally biased region" description="Polar residues" evidence="13">
    <location>
        <begin position="481"/>
        <end position="493"/>
    </location>
</feature>
<evidence type="ECO:0000256" key="7">
    <source>
        <dbReference type="ARBA" id="ARBA00022741"/>
    </source>
</evidence>
<dbReference type="OrthoDB" id="193931at2759"/>
<keyword evidence="6" id="KW-0808">Transferase</keyword>
<dbReference type="Gene3D" id="1.10.510.10">
    <property type="entry name" value="Transferase(Phosphotransferase) domain 1"/>
    <property type="match status" value="1"/>
</dbReference>
<sequence length="1025" mass="111870">MPSSSNAHDDGATNQRQATVTRKRTNGSGTRDEKQYIGQWRIGRTIGKGSSGRVKIAKHAVTGKYAAIKIVPKGLILNSRMSMSEAGARADKVLLGIEREIVIMKLIDHPNVLNLYDVWETSSELYLIMEYVPGGELFDYLVKRGRLPVSEALHYFQQIIYAVDYCHRFNICHRDLKPENLLLDKDKNIKVADFGMAAWEAGERMLETSCGSPHYASPEIVAGKAYHGSSSDIWSCGIILFALLTGRLPFDDDNIRSLLQKVKIGIFEMPDEIKDPARDLLKRMLEKDPEKRITMPEILSHPFFVSRPPRPIPGRSLVSPPTLDEVERPVNSVDEIDPDIMGNLKTLWSGVSDQEIIKALMCKDKTWEKTIYHLLIKYRNKHLENYNMEEEEYADARERRQTRKQLQSSSSPARRKGVPAQDQSARLAPLGENETVANTPVKRPQAPTPNKASRKAPPECPTPTKQVSQARGPAGPRPPNSRGTSGASNSSQAPAIVLQGATPTKELPSPHTTSSRPRPEVITTPTSPAPLNVPRVEDANLQTFLNQIADQMNRFSARSSVASQSSTSSSAVLGSDYQACLAFAAGVTPSANPSSSVTENVIEEQGQFEDAADDQTDAEVASIHSGFTASIAPQSPLTGLGLGAPSAVVRPGLHPVAGPNQQRWSYASSAGSSYQGSSVGSYAPVESPQYIHSPVEVQAPVLQAERSAPRPPPRATRPAPPPISRPLPFSPAQHAYSEPTESLLPRDTSYVIIENSELPSDASLSSWGSKSSGFKAHRGLDGFGMLKKKKLSVESVPFSSGDLGSSATSPFNSPKRSWFNNLFNFKPATCTLLSRDNVSNTREKMRKILLSIGVRTAVTEIDGHKALKCRLDEVRDNGNVTTKGVRFRVEFTRASTSQAYSTLVTLTQEKGAESLFRACFSELKHFMDSQPSTPTTLSLNRSSVEQSRSVNSSNLLPAQSYQQQRYSATSADASAGAPTSPLLSAPPIRYTASAPTTPVIDSSPRFTSPYLQLPVSPQSLQMPSY</sequence>
<dbReference type="GO" id="GO:0035556">
    <property type="term" value="P:intracellular signal transduction"/>
    <property type="evidence" value="ECO:0007669"/>
    <property type="project" value="TreeGrafter"/>
</dbReference>
<evidence type="ECO:0000256" key="5">
    <source>
        <dbReference type="ARBA" id="ARBA00022553"/>
    </source>
</evidence>
<comment type="catalytic activity">
    <reaction evidence="11">
        <text>L-seryl-[protein] + ATP = O-phospho-L-seryl-[protein] + ADP + H(+)</text>
        <dbReference type="Rhea" id="RHEA:17989"/>
        <dbReference type="Rhea" id="RHEA-COMP:9863"/>
        <dbReference type="Rhea" id="RHEA-COMP:11604"/>
        <dbReference type="ChEBI" id="CHEBI:15378"/>
        <dbReference type="ChEBI" id="CHEBI:29999"/>
        <dbReference type="ChEBI" id="CHEBI:30616"/>
        <dbReference type="ChEBI" id="CHEBI:83421"/>
        <dbReference type="ChEBI" id="CHEBI:456216"/>
        <dbReference type="EC" id="2.7.11.1"/>
    </reaction>
</comment>
<feature type="compositionally biased region" description="Polar residues" evidence="13">
    <location>
        <begin position="929"/>
        <end position="939"/>
    </location>
</feature>
<feature type="compositionally biased region" description="Polar residues" evidence="13">
    <location>
        <begin position="993"/>
        <end position="1008"/>
    </location>
</feature>
<name>A0A854QH79_CRYNE</name>
<feature type="binding site" evidence="12">
    <location>
        <position position="69"/>
    </location>
    <ligand>
        <name>ATP</name>
        <dbReference type="ChEBI" id="CHEBI:30616"/>
    </ligand>
</feature>
<evidence type="ECO:0000256" key="12">
    <source>
        <dbReference type="PROSITE-ProRule" id="PRU10141"/>
    </source>
</evidence>
<dbReference type="CDD" id="cd14081">
    <property type="entry name" value="STKc_BRSK1_2"/>
    <property type="match status" value="1"/>
</dbReference>